<dbReference type="EMBL" id="LNIX01000006">
    <property type="protein sequence ID" value="OXA52659.1"/>
    <property type="molecule type" value="Genomic_DNA"/>
</dbReference>
<dbReference type="STRING" id="158441.A0A226E5G1"/>
<dbReference type="PANTHER" id="PTHR12236:SF79">
    <property type="entry name" value="CUTICULAR PROTEIN 50CB-RELATED"/>
    <property type="match status" value="1"/>
</dbReference>
<dbReference type="OMA" id="KYEAYEY"/>
<dbReference type="PANTHER" id="PTHR12236">
    <property type="entry name" value="STRUCTURAL CONTITUENT OF CUTICLE"/>
    <property type="match status" value="1"/>
</dbReference>
<feature type="signal peptide" evidence="3">
    <location>
        <begin position="1"/>
        <end position="18"/>
    </location>
</feature>
<dbReference type="OrthoDB" id="6418165at2759"/>
<dbReference type="InterPro" id="IPR000618">
    <property type="entry name" value="Insect_cuticle"/>
</dbReference>
<gene>
    <name evidence="4" type="ORF">Fcan01_12508</name>
</gene>
<evidence type="ECO:0000256" key="3">
    <source>
        <dbReference type="SAM" id="SignalP"/>
    </source>
</evidence>
<keyword evidence="1 2" id="KW-0193">Cuticle</keyword>
<name>A0A226E5G1_FOLCA</name>
<evidence type="ECO:0000313" key="4">
    <source>
        <dbReference type="EMBL" id="OXA52659.1"/>
    </source>
</evidence>
<reference evidence="4 5" key="1">
    <citation type="submission" date="2015-12" db="EMBL/GenBank/DDBJ databases">
        <title>The genome of Folsomia candida.</title>
        <authorList>
            <person name="Faddeeva A."/>
            <person name="Derks M.F."/>
            <person name="Anvar Y."/>
            <person name="Smit S."/>
            <person name="Van Straalen N."/>
            <person name="Roelofs D."/>
        </authorList>
    </citation>
    <scope>NUCLEOTIDE SEQUENCE [LARGE SCALE GENOMIC DNA]</scope>
    <source>
        <strain evidence="4 5">VU population</strain>
        <tissue evidence="4">Whole body</tissue>
    </source>
</reference>
<dbReference type="Proteomes" id="UP000198287">
    <property type="component" value="Unassembled WGS sequence"/>
</dbReference>
<dbReference type="InterPro" id="IPR051217">
    <property type="entry name" value="Insect_Cuticle_Struc_Prot"/>
</dbReference>
<feature type="chain" id="PRO_5012895127" evidence="3">
    <location>
        <begin position="19"/>
        <end position="112"/>
    </location>
</feature>
<protein>
    <submittedName>
        <fullName evidence="4">Pupal cuticle protein Edg-84A</fullName>
    </submittedName>
</protein>
<evidence type="ECO:0000256" key="2">
    <source>
        <dbReference type="PROSITE-ProRule" id="PRU00497"/>
    </source>
</evidence>
<dbReference type="GO" id="GO:0005615">
    <property type="term" value="C:extracellular space"/>
    <property type="evidence" value="ECO:0007669"/>
    <property type="project" value="TreeGrafter"/>
</dbReference>
<dbReference type="GO" id="GO:0031012">
    <property type="term" value="C:extracellular matrix"/>
    <property type="evidence" value="ECO:0007669"/>
    <property type="project" value="TreeGrafter"/>
</dbReference>
<dbReference type="Pfam" id="PF00379">
    <property type="entry name" value="Chitin_bind_4"/>
    <property type="match status" value="1"/>
</dbReference>
<dbReference type="PROSITE" id="PS51155">
    <property type="entry name" value="CHIT_BIND_RR_2"/>
    <property type="match status" value="1"/>
</dbReference>
<comment type="caution">
    <text evidence="4">The sequence shown here is derived from an EMBL/GenBank/DDBJ whole genome shotgun (WGS) entry which is preliminary data.</text>
</comment>
<keyword evidence="3" id="KW-0732">Signal</keyword>
<organism evidence="4 5">
    <name type="scientific">Folsomia candida</name>
    <name type="common">Springtail</name>
    <dbReference type="NCBI Taxonomy" id="158441"/>
    <lineage>
        <taxon>Eukaryota</taxon>
        <taxon>Metazoa</taxon>
        <taxon>Ecdysozoa</taxon>
        <taxon>Arthropoda</taxon>
        <taxon>Hexapoda</taxon>
        <taxon>Collembola</taxon>
        <taxon>Entomobryomorpha</taxon>
        <taxon>Isotomoidea</taxon>
        <taxon>Isotomidae</taxon>
        <taxon>Proisotominae</taxon>
        <taxon>Folsomia</taxon>
    </lineage>
</organism>
<dbReference type="GO" id="GO:0042302">
    <property type="term" value="F:structural constituent of cuticle"/>
    <property type="evidence" value="ECO:0007669"/>
    <property type="project" value="UniProtKB-UniRule"/>
</dbReference>
<evidence type="ECO:0000313" key="5">
    <source>
        <dbReference type="Proteomes" id="UP000198287"/>
    </source>
</evidence>
<dbReference type="AlphaFoldDB" id="A0A226E5G1"/>
<accession>A0A226E5G1</accession>
<sequence>MRSAVIVVIVLFVGVALAAPQKEPEEENKDKDESQAYSYNWGVNDAESKNYYGEEKSSNDAGRVEGKYYVWLADGRLMTVSYYVDGDSGFVPTITFSDPNFNPPADAPPKPT</sequence>
<keyword evidence="5" id="KW-1185">Reference proteome</keyword>
<proteinExistence type="predicted"/>
<evidence type="ECO:0000256" key="1">
    <source>
        <dbReference type="ARBA" id="ARBA00022460"/>
    </source>
</evidence>